<dbReference type="GO" id="GO:0005886">
    <property type="term" value="C:plasma membrane"/>
    <property type="evidence" value="ECO:0007669"/>
    <property type="project" value="TreeGrafter"/>
</dbReference>
<evidence type="ECO:0000313" key="6">
    <source>
        <dbReference type="EMBL" id="CAD7664102.1"/>
    </source>
</evidence>
<organism evidence="6">
    <name type="scientific">Oppiella nova</name>
    <dbReference type="NCBI Taxonomy" id="334625"/>
    <lineage>
        <taxon>Eukaryota</taxon>
        <taxon>Metazoa</taxon>
        <taxon>Ecdysozoa</taxon>
        <taxon>Arthropoda</taxon>
        <taxon>Chelicerata</taxon>
        <taxon>Arachnida</taxon>
        <taxon>Acari</taxon>
        <taxon>Acariformes</taxon>
        <taxon>Sarcoptiformes</taxon>
        <taxon>Oribatida</taxon>
        <taxon>Brachypylina</taxon>
        <taxon>Oppioidea</taxon>
        <taxon>Oppiidae</taxon>
        <taxon>Oppiella</taxon>
    </lineage>
</organism>
<dbReference type="GO" id="GO:0005615">
    <property type="term" value="C:extracellular space"/>
    <property type="evidence" value="ECO:0007669"/>
    <property type="project" value="TreeGrafter"/>
</dbReference>
<dbReference type="Gene3D" id="3.40.50.1820">
    <property type="entry name" value="alpha/beta hydrolase"/>
    <property type="match status" value="1"/>
</dbReference>
<keyword evidence="4" id="KW-0325">Glycoprotein</keyword>
<dbReference type="EMBL" id="OC951076">
    <property type="protein sequence ID" value="CAD7664102.1"/>
    <property type="molecule type" value="Genomic_DNA"/>
</dbReference>
<feature type="non-terminal residue" evidence="6">
    <location>
        <position position="1"/>
    </location>
</feature>
<dbReference type="InterPro" id="IPR029058">
    <property type="entry name" value="AB_hydrolase_fold"/>
</dbReference>
<dbReference type="Proteomes" id="UP000728032">
    <property type="component" value="Unassembled WGS sequence"/>
</dbReference>
<dbReference type="InterPro" id="IPR002018">
    <property type="entry name" value="CarbesteraseB"/>
</dbReference>
<dbReference type="GO" id="GO:0019695">
    <property type="term" value="P:choline metabolic process"/>
    <property type="evidence" value="ECO:0007669"/>
    <property type="project" value="TreeGrafter"/>
</dbReference>
<evidence type="ECO:0000256" key="1">
    <source>
        <dbReference type="ARBA" id="ARBA00005964"/>
    </source>
</evidence>
<proteinExistence type="inferred from homology"/>
<keyword evidence="2" id="KW-0719">Serine esterase</keyword>
<evidence type="ECO:0000256" key="3">
    <source>
        <dbReference type="ARBA" id="ARBA00022801"/>
    </source>
</evidence>
<evidence type="ECO:0000256" key="4">
    <source>
        <dbReference type="ARBA" id="ARBA00023180"/>
    </source>
</evidence>
<comment type="similarity">
    <text evidence="1">Belongs to the type-B carboxylesterase/lipase family.</text>
</comment>
<dbReference type="Pfam" id="PF00135">
    <property type="entry name" value="COesterase"/>
    <property type="match status" value="1"/>
</dbReference>
<dbReference type="GO" id="GO:0003990">
    <property type="term" value="F:acetylcholinesterase activity"/>
    <property type="evidence" value="ECO:0007669"/>
    <property type="project" value="TreeGrafter"/>
</dbReference>
<feature type="domain" description="Carboxylesterase type B" evidence="5">
    <location>
        <begin position="1"/>
        <end position="170"/>
    </location>
</feature>
<name>A0A7R9MPH3_9ACAR</name>
<dbReference type="PANTHER" id="PTHR43918:SF4">
    <property type="entry name" value="CARBOXYLIC ESTER HYDROLASE"/>
    <property type="match status" value="1"/>
</dbReference>
<keyword evidence="3" id="KW-0378">Hydrolase</keyword>
<evidence type="ECO:0000313" key="7">
    <source>
        <dbReference type="Proteomes" id="UP000728032"/>
    </source>
</evidence>
<dbReference type="AlphaFoldDB" id="A0A7R9MPH3"/>
<dbReference type="PANTHER" id="PTHR43918">
    <property type="entry name" value="ACETYLCHOLINESTERASE"/>
    <property type="match status" value="1"/>
</dbReference>
<gene>
    <name evidence="6" type="ORF">ONB1V03_LOCUS20660</name>
</gene>
<dbReference type="SUPFAM" id="SSF53474">
    <property type="entry name" value="alpha/beta-Hydrolases"/>
    <property type="match status" value="1"/>
</dbReference>
<reference evidence="6" key="1">
    <citation type="submission" date="2020-11" db="EMBL/GenBank/DDBJ databases">
        <authorList>
            <person name="Tran Van P."/>
        </authorList>
    </citation>
    <scope>NUCLEOTIDE SEQUENCE</scope>
</reference>
<accession>A0A7R9MPH3</accession>
<dbReference type="EMBL" id="CAJPVJ010036251">
    <property type="protein sequence ID" value="CAG2181239.1"/>
    <property type="molecule type" value="Genomic_DNA"/>
</dbReference>
<protein>
    <recommendedName>
        <fullName evidence="5">Carboxylesterase type B domain-containing protein</fullName>
    </recommendedName>
</protein>
<keyword evidence="7" id="KW-1185">Reference proteome</keyword>
<dbReference type="InterPro" id="IPR050654">
    <property type="entry name" value="AChE-related_enzymes"/>
</dbReference>
<evidence type="ECO:0000256" key="2">
    <source>
        <dbReference type="ARBA" id="ARBA00022487"/>
    </source>
</evidence>
<dbReference type="GO" id="GO:0006581">
    <property type="term" value="P:acetylcholine catabolic process"/>
    <property type="evidence" value="ECO:0007669"/>
    <property type="project" value="TreeGrafter"/>
</dbReference>
<sequence length="201" mass="22574">MAGVMRNEGSMLGHMEYPKSDSLKTKEDFKSLIKAVTIPDLDVEKITAFYLTDVVANSTNGTKHAFWEFFGDIAITCPTYLFAKEFAQNSPKNNVYFYEWTHPSSLLSPLMGCSQEMGVCHAADIEIVFGMSVLVHSKDADFSKSVMQMWTNFAKNGKPMDGTSYKWPRLIESGVVSPVTKIKEINPTKPDTILDNFFEKT</sequence>
<dbReference type="OrthoDB" id="6493613at2759"/>
<evidence type="ECO:0000259" key="5">
    <source>
        <dbReference type="Pfam" id="PF00135"/>
    </source>
</evidence>